<sequence>MIRTRRRWRRRKPTQYKGVRRRPWGKWAVEGVRVWLSTFPSAEAVALANVDAARAIRGAGARLNFPSATAAPSNGKRARAEAAPATKAAATAVVVLVVEEEEVAAARASSVVKHDAESNQSGRACGQRATSATEPPTRQRAGTRSRGERRLIALSAAEASRDTTASTAARLAMLEE</sequence>
<name>A0AAD8WQ10_LOLMU</name>
<keyword evidence="9" id="KW-1185">Reference proteome</keyword>
<evidence type="ECO:0000256" key="5">
    <source>
        <dbReference type="ARBA" id="ARBA00023242"/>
    </source>
</evidence>
<dbReference type="Proteomes" id="UP001231189">
    <property type="component" value="Unassembled WGS sequence"/>
</dbReference>
<evidence type="ECO:0000313" key="8">
    <source>
        <dbReference type="EMBL" id="KAK1668453.1"/>
    </source>
</evidence>
<gene>
    <name evidence="8" type="ORF">QYE76_056612</name>
</gene>
<reference evidence="8" key="1">
    <citation type="submission" date="2023-07" db="EMBL/GenBank/DDBJ databases">
        <title>A chromosome-level genome assembly of Lolium multiflorum.</title>
        <authorList>
            <person name="Chen Y."/>
            <person name="Copetti D."/>
            <person name="Kolliker R."/>
            <person name="Studer B."/>
        </authorList>
    </citation>
    <scope>NUCLEOTIDE SEQUENCE</scope>
    <source>
        <strain evidence="8">02402/16</strain>
        <tissue evidence="8">Leaf</tissue>
    </source>
</reference>
<dbReference type="GO" id="GO:0003700">
    <property type="term" value="F:DNA-binding transcription factor activity"/>
    <property type="evidence" value="ECO:0007669"/>
    <property type="project" value="InterPro"/>
</dbReference>
<dbReference type="PROSITE" id="PS51032">
    <property type="entry name" value="AP2_ERF"/>
    <property type="match status" value="1"/>
</dbReference>
<comment type="caution">
    <text evidence="8">The sequence shown here is derived from an EMBL/GenBank/DDBJ whole genome shotgun (WGS) entry which is preliminary data.</text>
</comment>
<dbReference type="Gene3D" id="3.30.730.10">
    <property type="entry name" value="AP2/ERF domain"/>
    <property type="match status" value="1"/>
</dbReference>
<keyword evidence="3" id="KW-0238">DNA-binding</keyword>
<dbReference type="PANTHER" id="PTHR31190:SF142">
    <property type="entry name" value="ETHYLENE-RESPONSIVE TRANSCRIPTION FACTOR RAP2-3"/>
    <property type="match status" value="1"/>
</dbReference>
<feature type="region of interest" description="Disordered" evidence="6">
    <location>
        <begin position="109"/>
        <end position="149"/>
    </location>
</feature>
<dbReference type="InterPro" id="IPR016177">
    <property type="entry name" value="DNA-bd_dom_sf"/>
</dbReference>
<organism evidence="8 9">
    <name type="scientific">Lolium multiflorum</name>
    <name type="common">Italian ryegrass</name>
    <name type="synonym">Lolium perenne subsp. multiflorum</name>
    <dbReference type="NCBI Taxonomy" id="4521"/>
    <lineage>
        <taxon>Eukaryota</taxon>
        <taxon>Viridiplantae</taxon>
        <taxon>Streptophyta</taxon>
        <taxon>Embryophyta</taxon>
        <taxon>Tracheophyta</taxon>
        <taxon>Spermatophyta</taxon>
        <taxon>Magnoliopsida</taxon>
        <taxon>Liliopsida</taxon>
        <taxon>Poales</taxon>
        <taxon>Poaceae</taxon>
        <taxon>BOP clade</taxon>
        <taxon>Pooideae</taxon>
        <taxon>Poodae</taxon>
        <taxon>Poeae</taxon>
        <taxon>Poeae Chloroplast Group 2 (Poeae type)</taxon>
        <taxon>Loliodinae</taxon>
        <taxon>Loliinae</taxon>
        <taxon>Lolium</taxon>
    </lineage>
</organism>
<dbReference type="SMART" id="SM00380">
    <property type="entry name" value="AP2"/>
    <property type="match status" value="1"/>
</dbReference>
<evidence type="ECO:0000256" key="4">
    <source>
        <dbReference type="ARBA" id="ARBA00023163"/>
    </source>
</evidence>
<comment type="subcellular location">
    <subcellularLocation>
        <location evidence="1">Nucleus</location>
    </subcellularLocation>
</comment>
<dbReference type="InterPro" id="IPR001471">
    <property type="entry name" value="AP2/ERF_dom"/>
</dbReference>
<feature type="domain" description="AP2/ERF" evidence="7">
    <location>
        <begin position="15"/>
        <end position="66"/>
    </location>
</feature>
<dbReference type="PRINTS" id="PR00367">
    <property type="entry name" value="ETHRSPELEMNT"/>
</dbReference>
<evidence type="ECO:0000256" key="1">
    <source>
        <dbReference type="ARBA" id="ARBA00004123"/>
    </source>
</evidence>
<dbReference type="EMBL" id="JAUUTY010000003">
    <property type="protein sequence ID" value="KAK1668453.1"/>
    <property type="molecule type" value="Genomic_DNA"/>
</dbReference>
<evidence type="ECO:0000256" key="3">
    <source>
        <dbReference type="ARBA" id="ARBA00023125"/>
    </source>
</evidence>
<keyword evidence="5" id="KW-0539">Nucleus</keyword>
<dbReference type="GO" id="GO:0003677">
    <property type="term" value="F:DNA binding"/>
    <property type="evidence" value="ECO:0007669"/>
    <property type="project" value="UniProtKB-KW"/>
</dbReference>
<keyword evidence="4" id="KW-0804">Transcription</keyword>
<evidence type="ECO:0000313" key="9">
    <source>
        <dbReference type="Proteomes" id="UP001231189"/>
    </source>
</evidence>
<dbReference type="GO" id="GO:0005634">
    <property type="term" value="C:nucleus"/>
    <property type="evidence" value="ECO:0007669"/>
    <property type="project" value="UniProtKB-SubCell"/>
</dbReference>
<evidence type="ECO:0000256" key="2">
    <source>
        <dbReference type="ARBA" id="ARBA00023015"/>
    </source>
</evidence>
<dbReference type="InterPro" id="IPR036955">
    <property type="entry name" value="AP2/ERF_dom_sf"/>
</dbReference>
<proteinExistence type="predicted"/>
<protein>
    <recommendedName>
        <fullName evidence="7">AP2/ERF domain-containing protein</fullName>
    </recommendedName>
</protein>
<dbReference type="GO" id="GO:0009873">
    <property type="term" value="P:ethylene-activated signaling pathway"/>
    <property type="evidence" value="ECO:0007669"/>
    <property type="project" value="InterPro"/>
</dbReference>
<evidence type="ECO:0000256" key="6">
    <source>
        <dbReference type="SAM" id="MobiDB-lite"/>
    </source>
</evidence>
<dbReference type="InterPro" id="IPR044808">
    <property type="entry name" value="ERF_plant"/>
</dbReference>
<keyword evidence="2" id="KW-0805">Transcription regulation</keyword>
<dbReference type="PANTHER" id="PTHR31190">
    <property type="entry name" value="DNA-BINDING DOMAIN"/>
    <property type="match status" value="1"/>
</dbReference>
<dbReference type="SUPFAM" id="SSF54171">
    <property type="entry name" value="DNA-binding domain"/>
    <property type="match status" value="1"/>
</dbReference>
<evidence type="ECO:0000259" key="7">
    <source>
        <dbReference type="PROSITE" id="PS51032"/>
    </source>
</evidence>
<feature type="compositionally biased region" description="Polar residues" evidence="6">
    <location>
        <begin position="118"/>
        <end position="142"/>
    </location>
</feature>
<dbReference type="AlphaFoldDB" id="A0AAD8WQ10"/>
<accession>A0AAD8WQ10</accession>